<comment type="caution">
    <text evidence="1">The sequence shown here is derived from an EMBL/GenBank/DDBJ whole genome shotgun (WGS) entry which is preliminary data.</text>
</comment>
<reference evidence="1 2" key="1">
    <citation type="submission" date="2016-08" db="EMBL/GenBank/DDBJ databases">
        <title>Genome sequencing of Paenibacillus sp. TI45-13ar, isolated from Korean traditional nuruk.</title>
        <authorList>
            <person name="Kim S.-J."/>
        </authorList>
    </citation>
    <scope>NUCLEOTIDE SEQUENCE [LARGE SCALE GENOMIC DNA]</scope>
    <source>
        <strain evidence="1 2">TI45-13ar</strain>
    </source>
</reference>
<gene>
    <name evidence="1" type="ORF">PTI45_01008</name>
</gene>
<sequence length="162" mass="18956">MLVNSKMQIHLDELENIEVEASIYNIEFSSLEDIIFPVFIEWDECIVLKQKGNADLPTHFSPNSFITDRTAFEASHNHIHLNDFVEDIIQPKQIFKMATKILEVWASVLYRQFNTQKRFVLILSYDGEEVTLRFYSIRESESSWLNISSLESYSDGLMIIEI</sequence>
<evidence type="ECO:0000313" key="2">
    <source>
        <dbReference type="Proteomes" id="UP000094578"/>
    </source>
</evidence>
<dbReference type="RefSeq" id="WP_069326459.1">
    <property type="nucleotide sequence ID" value="NZ_MDER01000030.1"/>
</dbReference>
<evidence type="ECO:0000313" key="1">
    <source>
        <dbReference type="EMBL" id="ODP29525.1"/>
    </source>
</evidence>
<dbReference type="AlphaFoldDB" id="A0A1E3L8L0"/>
<name>A0A1E3L8L0_9BACL</name>
<organism evidence="1 2">
    <name type="scientific">Paenibacillus nuruki</name>
    <dbReference type="NCBI Taxonomy" id="1886670"/>
    <lineage>
        <taxon>Bacteria</taxon>
        <taxon>Bacillati</taxon>
        <taxon>Bacillota</taxon>
        <taxon>Bacilli</taxon>
        <taxon>Bacillales</taxon>
        <taxon>Paenibacillaceae</taxon>
        <taxon>Paenibacillus</taxon>
    </lineage>
</organism>
<accession>A0A1E3L8L0</accession>
<protein>
    <submittedName>
        <fullName evidence="1">Uncharacterized protein</fullName>
    </submittedName>
</protein>
<dbReference type="EMBL" id="MDER01000030">
    <property type="protein sequence ID" value="ODP29525.1"/>
    <property type="molecule type" value="Genomic_DNA"/>
</dbReference>
<proteinExistence type="predicted"/>
<keyword evidence="2" id="KW-1185">Reference proteome</keyword>
<dbReference type="STRING" id="1886670.PTI45_01008"/>
<dbReference type="Proteomes" id="UP000094578">
    <property type="component" value="Unassembled WGS sequence"/>
</dbReference>